<dbReference type="HOGENOM" id="CLU_1511783_0_0_1"/>
<dbReference type="InterPro" id="IPR036388">
    <property type="entry name" value="WH-like_DNA-bd_sf"/>
</dbReference>
<reference evidence="2 3" key="1">
    <citation type="journal article" date="2011" name="PLoS Genet.">
        <title>Finished genome of the fungal wheat pathogen Mycosphaerella graminicola reveals dispensome structure, chromosome plasticity, and stealth pathogenesis.</title>
        <authorList>
            <person name="Goodwin S.B."/>
            <person name="Ben M'barek S."/>
            <person name="Dhillon B."/>
            <person name="Wittenberg A.H.J."/>
            <person name="Crane C.F."/>
            <person name="Hane J.K."/>
            <person name="Foster A.J."/>
            <person name="Van der Lee T.A.J."/>
            <person name="Grimwood J."/>
            <person name="Aerts A."/>
            <person name="Antoniw J."/>
            <person name="Bailey A."/>
            <person name="Bluhm B."/>
            <person name="Bowler J."/>
            <person name="Bristow J."/>
            <person name="van der Burgt A."/>
            <person name="Canto-Canche B."/>
            <person name="Churchill A.C.L."/>
            <person name="Conde-Ferraez L."/>
            <person name="Cools H.J."/>
            <person name="Coutinho P.M."/>
            <person name="Csukai M."/>
            <person name="Dehal P."/>
            <person name="De Wit P."/>
            <person name="Donzelli B."/>
            <person name="van de Geest H.C."/>
            <person name="van Ham R.C.H.J."/>
            <person name="Hammond-Kosack K.E."/>
            <person name="Henrissat B."/>
            <person name="Kilian A."/>
            <person name="Kobayashi A.K."/>
            <person name="Koopmann E."/>
            <person name="Kourmpetis Y."/>
            <person name="Kuzniar A."/>
            <person name="Lindquist E."/>
            <person name="Lombard V."/>
            <person name="Maliepaard C."/>
            <person name="Martins N."/>
            <person name="Mehrabi R."/>
            <person name="Nap J.P.H."/>
            <person name="Ponomarenko A."/>
            <person name="Rudd J.J."/>
            <person name="Salamov A."/>
            <person name="Schmutz J."/>
            <person name="Schouten H.J."/>
            <person name="Shapiro H."/>
            <person name="Stergiopoulos I."/>
            <person name="Torriani S.F.F."/>
            <person name="Tu H."/>
            <person name="de Vries R.P."/>
            <person name="Waalwijk C."/>
            <person name="Ware S.B."/>
            <person name="Wiebenga A."/>
            <person name="Zwiers L.-H."/>
            <person name="Oliver R.P."/>
            <person name="Grigoriev I.V."/>
            <person name="Kema G.H.J."/>
        </authorList>
    </citation>
    <scope>NUCLEOTIDE SEQUENCE [LARGE SCALE GENOMIC DNA]</scope>
    <source>
        <strain evidence="3">CBS 115943 / IPO323</strain>
    </source>
</reference>
<feature type="compositionally biased region" description="Polar residues" evidence="1">
    <location>
        <begin position="76"/>
        <end position="89"/>
    </location>
</feature>
<dbReference type="InterPro" id="IPR021660">
    <property type="entry name" value="DUF3253"/>
</dbReference>
<organism evidence="2 3">
    <name type="scientific">Zymoseptoria tritici (strain CBS 115943 / IPO323)</name>
    <name type="common">Speckled leaf blotch fungus</name>
    <name type="synonym">Septoria tritici</name>
    <dbReference type="NCBI Taxonomy" id="336722"/>
    <lineage>
        <taxon>Eukaryota</taxon>
        <taxon>Fungi</taxon>
        <taxon>Dikarya</taxon>
        <taxon>Ascomycota</taxon>
        <taxon>Pezizomycotina</taxon>
        <taxon>Dothideomycetes</taxon>
        <taxon>Dothideomycetidae</taxon>
        <taxon>Mycosphaerellales</taxon>
        <taxon>Mycosphaerellaceae</taxon>
        <taxon>Zymoseptoria</taxon>
    </lineage>
</organism>
<proteinExistence type="predicted"/>
<feature type="region of interest" description="Disordered" evidence="1">
    <location>
        <begin position="64"/>
        <end position="89"/>
    </location>
</feature>
<dbReference type="Proteomes" id="UP000008062">
    <property type="component" value="Chromosome 1"/>
</dbReference>
<evidence type="ECO:0000313" key="3">
    <source>
        <dbReference type="Proteomes" id="UP000008062"/>
    </source>
</evidence>
<protein>
    <submittedName>
        <fullName evidence="2">Uncharacterized protein</fullName>
    </submittedName>
</protein>
<evidence type="ECO:0000256" key="1">
    <source>
        <dbReference type="SAM" id="MobiDB-lite"/>
    </source>
</evidence>
<feature type="region of interest" description="Disordered" evidence="1">
    <location>
        <begin position="1"/>
        <end position="24"/>
    </location>
</feature>
<name>F9WXC2_ZYMTI</name>
<dbReference type="RefSeq" id="XP_003855835.1">
    <property type="nucleotide sequence ID" value="XM_003855787.1"/>
</dbReference>
<sequence length="178" mass="19685">MMSTAAAIQLERTTGTQHLPRRSSRHRALMPMSSSASLDPCVSDGSSGPSLIVHSVVNTNEISTGTDMRDVVNEPTRGQPNSDMSSSTIKPHLDRFLSTRQPPKTFCPSEVARALTANDLQRLGCENWREAMSIIREVVWERRKAGECEVLQKGEVLGMEVELEDVRGPIRVRRTEAA</sequence>
<dbReference type="OrthoDB" id="2563170at2759"/>
<dbReference type="SUPFAM" id="SSF46785">
    <property type="entry name" value="Winged helix' DNA-binding domain"/>
    <property type="match status" value="1"/>
</dbReference>
<dbReference type="eggNOG" id="ENOG502SGIT">
    <property type="taxonomic scope" value="Eukaryota"/>
</dbReference>
<keyword evidence="3" id="KW-1185">Reference proteome</keyword>
<evidence type="ECO:0000313" key="2">
    <source>
        <dbReference type="EMBL" id="EGP90811.1"/>
    </source>
</evidence>
<dbReference type="KEGG" id="ztr:MYCGRDRAFT_101983"/>
<gene>
    <name evidence="2" type="ORF">MYCGRDRAFT_101983</name>
</gene>
<dbReference type="AlphaFoldDB" id="F9WXC2"/>
<dbReference type="EMBL" id="CM001196">
    <property type="protein sequence ID" value="EGP90811.1"/>
    <property type="molecule type" value="Genomic_DNA"/>
</dbReference>
<dbReference type="Gene3D" id="1.10.10.10">
    <property type="entry name" value="Winged helix-like DNA-binding domain superfamily/Winged helix DNA-binding domain"/>
    <property type="match status" value="1"/>
</dbReference>
<dbReference type="InParanoid" id="F9WXC2"/>
<dbReference type="InterPro" id="IPR036390">
    <property type="entry name" value="WH_DNA-bd_sf"/>
</dbReference>
<dbReference type="Pfam" id="PF11625">
    <property type="entry name" value="DUF3253"/>
    <property type="match status" value="1"/>
</dbReference>
<dbReference type="GeneID" id="13403378"/>
<accession>F9WXC2</accession>